<feature type="region of interest" description="Disordered" evidence="1">
    <location>
        <begin position="130"/>
        <end position="159"/>
    </location>
</feature>
<accession>A0A927BP21</accession>
<comment type="caution">
    <text evidence="2">The sequence shown here is derived from an EMBL/GenBank/DDBJ whole genome shotgun (WGS) entry which is preliminary data.</text>
</comment>
<protein>
    <submittedName>
        <fullName evidence="2">Uncharacterized protein</fullName>
    </submittedName>
</protein>
<evidence type="ECO:0000313" key="2">
    <source>
        <dbReference type="EMBL" id="MBD2830247.1"/>
    </source>
</evidence>
<name>A0A927BP21_STRGL</name>
<dbReference type="EMBL" id="JACWUS010000012">
    <property type="protein sequence ID" value="MBD2830247.1"/>
    <property type="molecule type" value="Genomic_DNA"/>
</dbReference>
<organism evidence="2">
    <name type="scientific">Streptomyces globisporus</name>
    <dbReference type="NCBI Taxonomy" id="1908"/>
    <lineage>
        <taxon>Bacteria</taxon>
        <taxon>Bacillati</taxon>
        <taxon>Actinomycetota</taxon>
        <taxon>Actinomycetes</taxon>
        <taxon>Kitasatosporales</taxon>
        <taxon>Streptomycetaceae</taxon>
        <taxon>Streptomyces</taxon>
    </lineage>
</organism>
<feature type="compositionally biased region" description="Polar residues" evidence="1">
    <location>
        <begin position="136"/>
        <end position="146"/>
    </location>
</feature>
<reference evidence="2" key="1">
    <citation type="journal article" date="2020" name="PLoS ONE">
        <title>Isolation and characterization of Streptomyces bacteriophages and Streptomyces strains encoding biosynthetic arsenals: Streptomyces strains and phages for antibiotic discovery.</title>
        <authorList>
            <person name="Montano E.T."/>
            <person name="Nideffer J.F."/>
            <person name="Brumage L."/>
            <person name="Erb M."/>
            <person name="Derman A.I."/>
            <person name="Davis J.P."/>
            <person name="Estrada E."/>
            <person name="Fu S."/>
            <person name="Le D."/>
            <person name="Vuppala A."/>
            <person name="Tran C."/>
            <person name="Luterstein E."/>
            <person name="Lakkaraju S."/>
            <person name="Panchagnula S."/>
            <person name="Ren C."/>
            <person name="Doan J."/>
            <person name="Tran S."/>
            <person name="Soriano J."/>
            <person name="Fujita Y."/>
            <person name="Gutala P."/>
            <person name="Fujii Q."/>
            <person name="Lee M."/>
            <person name="Bui A."/>
            <person name="Villarreal C."/>
            <person name="Shing S.R."/>
            <person name="Kim S."/>
            <person name="Freeman D."/>
            <person name="Racha V."/>
            <person name="Ho A."/>
            <person name="Kumar P."/>
            <person name="Falah K."/>
            <person name="Dawson T."/>
            <person name="Enustun E."/>
            <person name="Prichard A."/>
            <person name="Gomez A."/>
            <person name="Khanna K."/>
            <person name="Trigg S."/>
            <person name="Fernandez L."/>
            <person name="Pogliano K."/>
            <person name="Pogliano J."/>
        </authorList>
    </citation>
    <scope>NUCLEOTIDE SEQUENCE</scope>
    <source>
        <strain evidence="2">QF2</strain>
    </source>
</reference>
<dbReference type="AlphaFoldDB" id="A0A927BP21"/>
<sequence length="159" mass="16519">MTQAETQWASQEALAGLAGVLGTLECLHVNHPSDTRRAQIKAGVVAAAERAGLTVPPTWIGSLPSGARRFNLGAPGGIVTKTLTVPQITEGDHHVRPLYTAPVVDSDLDAVATGITHLQHRVLTDYAVRATPSAPGPSQSGSTRTPRQAGRTGEPPPSP</sequence>
<proteinExistence type="predicted"/>
<evidence type="ECO:0000256" key="1">
    <source>
        <dbReference type="SAM" id="MobiDB-lite"/>
    </source>
</evidence>
<gene>
    <name evidence="2" type="ORF">ID875_25550</name>
</gene>